<dbReference type="InterPro" id="IPR024544">
    <property type="entry name" value="DUF3858"/>
</dbReference>
<organism evidence="4 5">
    <name type="scientific">Tannerella sp. oral taxon BU063 isolate Cell 5</name>
    <dbReference type="NCBI Taxonomy" id="1410950"/>
    <lineage>
        <taxon>Bacteria</taxon>
        <taxon>Pseudomonadati</taxon>
        <taxon>Bacteroidota</taxon>
        <taxon>Bacteroidia</taxon>
        <taxon>Bacteroidales</taxon>
        <taxon>Tannerellaceae</taxon>
        <taxon>Tannerella</taxon>
    </lineage>
</organism>
<reference evidence="4 5" key="1">
    <citation type="submission" date="2013-11" db="EMBL/GenBank/DDBJ databases">
        <title>Single cell genomics of uncultured Tannerella BU063 (oral taxon 286).</title>
        <authorList>
            <person name="Beall C.J."/>
            <person name="Campbell A.G."/>
            <person name="Griffen A.L."/>
            <person name="Podar M."/>
            <person name="Leys E.J."/>
        </authorList>
    </citation>
    <scope>NUCLEOTIDE SEQUENCE [LARGE SCALE GENOMIC DNA]</scope>
    <source>
        <strain evidence="4">Cell 5</strain>
    </source>
</reference>
<feature type="domain" description="DUF3857" evidence="2">
    <location>
        <begin position="41"/>
        <end position="209"/>
    </location>
</feature>
<dbReference type="InterPro" id="IPR038765">
    <property type="entry name" value="Papain-like_cys_pep_sf"/>
</dbReference>
<evidence type="ECO:0000259" key="3">
    <source>
        <dbReference type="Pfam" id="PF12970"/>
    </source>
</evidence>
<dbReference type="AlphaFoldDB" id="W2CES1"/>
<protein>
    <recommendedName>
        <fullName evidence="6">DUF3857 domain-containing protein</fullName>
    </recommendedName>
</protein>
<dbReference type="Gene3D" id="2.60.40.3140">
    <property type="match status" value="1"/>
</dbReference>
<evidence type="ECO:0000256" key="1">
    <source>
        <dbReference type="SAM" id="SignalP"/>
    </source>
</evidence>
<name>W2CES1_9BACT</name>
<dbReference type="EMBL" id="AYYC01000503">
    <property type="protein sequence ID" value="ETK05548.1"/>
    <property type="molecule type" value="Genomic_DNA"/>
</dbReference>
<evidence type="ECO:0000313" key="4">
    <source>
        <dbReference type="EMBL" id="ETK05548.1"/>
    </source>
</evidence>
<sequence>MDIDMKKYTAILLGLLAALALQAQPEAVFNKLIKQYTWNSDGSMTYRYRKEVKLNTHMAFNQLYGETFIIYNKEFQTLRINECYTRQADGTIVKAPDNAFNEVLPAFAVDAPAYNHLTEMVITHTGLEIGATIYLDYTLTTGVGYYPFLDVAETLEEHAPVTECEVSITMPADEKLTCGISGVDSKEPTTHTENDMTTYTWQFHNLPAIPLESHRASEAVPMLFASNAGGENGIAWLSAMKVRPADCARLVDKLLQGITSPVDRANAIQRFVVNNISTVNLPVLLSADIREPSVVLSSAYGTPAEKAALMASMLLAANLDAQILAAFPIHAMPIAVGALTDIRVRTGGRFLSPVRMDAPDPALRATRDQFWLTGDDGVNMVQIVKRAARLACSAQITLGKDEATVEGTVTDSEDPAAKPDFTGKTPLQSSAGYTVYALPVPRHQGLDAWRLTLGSTRTQPYELPYALTETCDYTIDLGGRELKTLPFRKEWSGAAGKICLSLQRDGNKATVHREIELTHPVISPEAYADLRALILLWQDDAYRTLILKDK</sequence>
<dbReference type="Pfam" id="PF12969">
    <property type="entry name" value="DUF3857"/>
    <property type="match status" value="1"/>
</dbReference>
<dbReference type="PATRIC" id="fig|1410950.3.peg.195"/>
<gene>
    <name evidence="4" type="ORF">T229_02780</name>
</gene>
<comment type="caution">
    <text evidence="4">The sequence shown here is derived from an EMBL/GenBank/DDBJ whole genome shotgun (WGS) entry which is preliminary data.</text>
</comment>
<proteinExistence type="predicted"/>
<dbReference type="Gene3D" id="2.60.120.1130">
    <property type="match status" value="1"/>
</dbReference>
<evidence type="ECO:0000259" key="2">
    <source>
        <dbReference type="Pfam" id="PF12969"/>
    </source>
</evidence>
<accession>W2CES1</accession>
<evidence type="ECO:0000313" key="5">
    <source>
        <dbReference type="Proteomes" id="UP000018872"/>
    </source>
</evidence>
<dbReference type="SUPFAM" id="SSF54001">
    <property type="entry name" value="Cysteine proteinases"/>
    <property type="match status" value="1"/>
</dbReference>
<dbReference type="Gene3D" id="3.10.620.30">
    <property type="match status" value="1"/>
</dbReference>
<dbReference type="Pfam" id="PF12970">
    <property type="entry name" value="DUF3858"/>
    <property type="match status" value="1"/>
</dbReference>
<feature type="domain" description="DUF3858" evidence="3">
    <location>
        <begin position="433"/>
        <end position="546"/>
    </location>
</feature>
<evidence type="ECO:0008006" key="6">
    <source>
        <dbReference type="Google" id="ProtNLM"/>
    </source>
</evidence>
<dbReference type="InterPro" id="IPR024618">
    <property type="entry name" value="DUF3857"/>
</dbReference>
<feature type="chain" id="PRO_5004812763" description="DUF3857 domain-containing protein" evidence="1">
    <location>
        <begin position="24"/>
        <end position="550"/>
    </location>
</feature>
<dbReference type="Proteomes" id="UP000018872">
    <property type="component" value="Unassembled WGS sequence"/>
</dbReference>
<keyword evidence="1" id="KW-0732">Signal</keyword>
<feature type="signal peptide" evidence="1">
    <location>
        <begin position="1"/>
        <end position="23"/>
    </location>
</feature>